<evidence type="ECO:0000256" key="2">
    <source>
        <dbReference type="ARBA" id="ARBA00022490"/>
    </source>
</evidence>
<evidence type="ECO:0000256" key="5">
    <source>
        <dbReference type="ARBA" id="ARBA00022801"/>
    </source>
</evidence>
<feature type="binding site" evidence="6">
    <location>
        <position position="53"/>
    </location>
    <ligand>
        <name>Mg(2+)</name>
        <dbReference type="ChEBI" id="CHEBI:18420"/>
    </ligand>
</feature>
<dbReference type="CDD" id="cd06559">
    <property type="entry name" value="Endonuclease_V"/>
    <property type="match status" value="1"/>
</dbReference>
<dbReference type="PANTHER" id="PTHR28511">
    <property type="entry name" value="ENDONUCLEASE V"/>
    <property type="match status" value="1"/>
</dbReference>
<dbReference type="EC" id="3.1.21.7" evidence="6"/>
<keyword evidence="5 6" id="KW-0378">Hydrolase</keyword>
<evidence type="ECO:0000256" key="7">
    <source>
        <dbReference type="SAM" id="MobiDB-lite"/>
    </source>
</evidence>
<keyword evidence="6" id="KW-0227">DNA damage</keyword>
<keyword evidence="2 6" id="KW-0963">Cytoplasm</keyword>
<dbReference type="RefSeq" id="WP_344322316.1">
    <property type="nucleotide sequence ID" value="NZ_BAAASZ010000020.1"/>
</dbReference>
<proteinExistence type="inferred from homology"/>
<dbReference type="PANTHER" id="PTHR28511:SF1">
    <property type="entry name" value="ENDONUCLEASE V"/>
    <property type="match status" value="1"/>
</dbReference>
<protein>
    <recommendedName>
        <fullName evidence="6">Endonuclease V</fullName>
        <ecNumber evidence="6">3.1.21.7</ecNumber>
    </recommendedName>
    <alternativeName>
        <fullName evidence="6">Deoxyinosine 3'endonuclease</fullName>
    </alternativeName>
    <alternativeName>
        <fullName evidence="6">Deoxyribonuclease V</fullName>
        <shortName evidence="6">DNase V</shortName>
    </alternativeName>
</protein>
<dbReference type="Gene3D" id="3.30.2170.10">
    <property type="entry name" value="archaeoglobus fulgidus dsm 4304 superfamily"/>
    <property type="match status" value="1"/>
</dbReference>
<name>A0ABP5X2N8_9ACTN</name>
<accession>A0ABP5X2N8</accession>
<evidence type="ECO:0000256" key="6">
    <source>
        <dbReference type="HAMAP-Rule" id="MF_00801"/>
    </source>
</evidence>
<organism evidence="8 9">
    <name type="scientific">Streptomyces macrosporus</name>
    <dbReference type="NCBI Taxonomy" id="44032"/>
    <lineage>
        <taxon>Bacteria</taxon>
        <taxon>Bacillati</taxon>
        <taxon>Actinomycetota</taxon>
        <taxon>Actinomycetes</taxon>
        <taxon>Kitasatosporales</taxon>
        <taxon>Streptomycetaceae</taxon>
        <taxon>Streptomyces</taxon>
    </lineage>
</organism>
<feature type="binding site" evidence="6">
    <location>
        <position position="121"/>
    </location>
    <ligand>
        <name>Mg(2+)</name>
        <dbReference type="ChEBI" id="CHEBI:18420"/>
    </ligand>
</feature>
<keyword evidence="6" id="KW-0460">Magnesium</keyword>
<comment type="subcellular location">
    <subcellularLocation>
        <location evidence="1 6">Cytoplasm</location>
    </subcellularLocation>
</comment>
<feature type="site" description="Interaction with target DNA" evidence="6">
    <location>
        <position position="91"/>
    </location>
</feature>
<dbReference type="GO" id="GO:0004519">
    <property type="term" value="F:endonuclease activity"/>
    <property type="evidence" value="ECO:0007669"/>
    <property type="project" value="UniProtKB-KW"/>
</dbReference>
<keyword evidence="3 6" id="KW-0540">Nuclease</keyword>
<evidence type="ECO:0000256" key="3">
    <source>
        <dbReference type="ARBA" id="ARBA00022722"/>
    </source>
</evidence>
<sequence length="251" mass="26542">MTDREGAVGAETAGRWPATEAEAVAAQERIRAAADLTSPGPAPGEVRRIAGVDVAYDEESDLLVAAAVVLDADTLEVLEEVVHTGRSGFPYVPGLLAFRELPGVLAALERLRTPPEAVVCDGYGYAHPRRAGLAVHLGVLTGLPCFGVAKSPFVFDHTEPGPSRGDSSPLLDRGRTPPEVVGRALRTQAGVKPVFVSAGHGIGLDHACAHTLRLAPRYRLPETTRVADGLGRRALRELKAGRREPYGAAER</sequence>
<dbReference type="EMBL" id="BAAASZ010000020">
    <property type="protein sequence ID" value="GAA2440409.1"/>
    <property type="molecule type" value="Genomic_DNA"/>
</dbReference>
<evidence type="ECO:0000313" key="9">
    <source>
        <dbReference type="Proteomes" id="UP001501638"/>
    </source>
</evidence>
<comment type="cofactor">
    <cofactor evidence="6">
        <name>Mg(2+)</name>
        <dbReference type="ChEBI" id="CHEBI:18420"/>
    </cofactor>
</comment>
<dbReference type="HAMAP" id="MF_00801">
    <property type="entry name" value="Endonuclease_5"/>
    <property type="match status" value="1"/>
</dbReference>
<dbReference type="Pfam" id="PF04493">
    <property type="entry name" value="Endonuclease_5"/>
    <property type="match status" value="1"/>
</dbReference>
<keyword evidence="9" id="KW-1185">Reference proteome</keyword>
<keyword evidence="6" id="KW-0479">Metal-binding</keyword>
<evidence type="ECO:0000256" key="1">
    <source>
        <dbReference type="ARBA" id="ARBA00004496"/>
    </source>
</evidence>
<comment type="similarity">
    <text evidence="6">Belongs to the endonuclease V family.</text>
</comment>
<gene>
    <name evidence="6" type="primary">nfi</name>
    <name evidence="8" type="ORF">GCM10010405_24680</name>
</gene>
<reference evidence="9" key="1">
    <citation type="journal article" date="2019" name="Int. J. Syst. Evol. Microbiol.">
        <title>The Global Catalogue of Microorganisms (GCM) 10K type strain sequencing project: providing services to taxonomists for standard genome sequencing and annotation.</title>
        <authorList>
            <consortium name="The Broad Institute Genomics Platform"/>
            <consortium name="The Broad Institute Genome Sequencing Center for Infectious Disease"/>
            <person name="Wu L."/>
            <person name="Ma J."/>
        </authorList>
    </citation>
    <scope>NUCLEOTIDE SEQUENCE [LARGE SCALE GENOMIC DNA]</scope>
    <source>
        <strain evidence="9">JCM 6305</strain>
    </source>
</reference>
<dbReference type="Proteomes" id="UP001501638">
    <property type="component" value="Unassembled WGS sequence"/>
</dbReference>
<comment type="caution">
    <text evidence="8">The sequence shown here is derived from an EMBL/GenBank/DDBJ whole genome shotgun (WGS) entry which is preliminary data.</text>
</comment>
<evidence type="ECO:0000256" key="4">
    <source>
        <dbReference type="ARBA" id="ARBA00022759"/>
    </source>
</evidence>
<evidence type="ECO:0000313" key="8">
    <source>
        <dbReference type="EMBL" id="GAA2440409.1"/>
    </source>
</evidence>
<feature type="region of interest" description="Disordered" evidence="7">
    <location>
        <begin position="157"/>
        <end position="177"/>
    </location>
</feature>
<comment type="function">
    <text evidence="6">DNA repair enzyme involved in the repair of deaminated bases. Selectively cleaves double-stranded DNA at the second phosphodiester bond 3' to a deoxyinosine leaving behind the intact lesion on the nicked DNA.</text>
</comment>
<keyword evidence="4 6" id="KW-0255">Endonuclease</keyword>
<dbReference type="InterPro" id="IPR007581">
    <property type="entry name" value="Endonuclease-V"/>
</dbReference>
<comment type="catalytic activity">
    <reaction evidence="6">
        <text>Endonucleolytic cleavage at apurinic or apyrimidinic sites to products with a 5'-phosphate.</text>
        <dbReference type="EC" id="3.1.21.7"/>
    </reaction>
</comment>
<keyword evidence="6" id="KW-0234">DNA repair</keyword>